<dbReference type="AlphaFoldDB" id="A3MUS1"/>
<dbReference type="GO" id="GO:0003697">
    <property type="term" value="F:single-stranded DNA binding"/>
    <property type="evidence" value="ECO:0007669"/>
    <property type="project" value="InterPro"/>
</dbReference>
<organism evidence="3 4">
    <name type="scientific">Pyrobaculum calidifontis (strain DSM 21063 / JCM 11548 / VA1)</name>
    <dbReference type="NCBI Taxonomy" id="410359"/>
    <lineage>
        <taxon>Archaea</taxon>
        <taxon>Thermoproteota</taxon>
        <taxon>Thermoprotei</taxon>
        <taxon>Thermoproteales</taxon>
        <taxon>Thermoproteaceae</taxon>
        <taxon>Pyrobaculum</taxon>
    </lineage>
</organism>
<name>A3MUS1_PYRCJ</name>
<keyword evidence="4" id="KW-1185">Reference proteome</keyword>
<evidence type="ECO:0000313" key="3">
    <source>
        <dbReference type="EMBL" id="ABO08388.1"/>
    </source>
</evidence>
<dbReference type="EMBL" id="CP000561">
    <property type="protein sequence ID" value="ABO08388.1"/>
    <property type="molecule type" value="Genomic_DNA"/>
</dbReference>
<feature type="coiled-coil region" evidence="1">
    <location>
        <begin position="159"/>
        <end position="193"/>
    </location>
</feature>
<evidence type="ECO:0000259" key="2">
    <source>
        <dbReference type="Pfam" id="PF18361"/>
    </source>
</evidence>
<protein>
    <recommendedName>
        <fullName evidence="2">ssDNA-binding protein ThermoDBP domain-containing protein</fullName>
    </recommendedName>
</protein>
<dbReference type="HOGENOM" id="CLU_1387641_0_0_2"/>
<dbReference type="Pfam" id="PF18361">
    <property type="entry name" value="ssDBP_DBD"/>
    <property type="match status" value="1"/>
</dbReference>
<accession>A3MUS1</accession>
<reference evidence="3" key="1">
    <citation type="submission" date="2007-02" db="EMBL/GenBank/DDBJ databases">
        <title>Complete sequence of Pyrobaculum calidifontis JCM 11548.</title>
        <authorList>
            <consortium name="US DOE Joint Genome Institute"/>
            <person name="Copeland A."/>
            <person name="Lucas S."/>
            <person name="Lapidus A."/>
            <person name="Barry K."/>
            <person name="Glavina del Rio T."/>
            <person name="Dalin E."/>
            <person name="Tice H."/>
            <person name="Pitluck S."/>
            <person name="Chain P."/>
            <person name="Malfatti S."/>
            <person name="Shin M."/>
            <person name="Vergez L."/>
            <person name="Schmutz J."/>
            <person name="Larimer F."/>
            <person name="Land M."/>
            <person name="Hauser L."/>
            <person name="Kyrpides N."/>
            <person name="Mikhailova N."/>
            <person name="Cozen A.E."/>
            <person name="Fitz-Gibbon S.T."/>
            <person name="House C.H."/>
            <person name="Saltikov C."/>
            <person name="Lowe T.M."/>
            <person name="Richardson P."/>
        </authorList>
    </citation>
    <scope>NUCLEOTIDE SEQUENCE [LARGE SCALE GENOMIC DNA]</scope>
    <source>
        <strain evidence="3">JCM 11548</strain>
    </source>
</reference>
<gene>
    <name evidence="3" type="ordered locus">Pcal_0963</name>
</gene>
<feature type="domain" description="ssDNA-binding protein ThermoDBP" evidence="2">
    <location>
        <begin position="19"/>
        <end position="150"/>
    </location>
</feature>
<dbReference type="Proteomes" id="UP000001431">
    <property type="component" value="Chromosome"/>
</dbReference>
<evidence type="ECO:0000256" key="1">
    <source>
        <dbReference type="SAM" id="Coils"/>
    </source>
</evidence>
<dbReference type="KEGG" id="pcl:Pcal_0963"/>
<dbReference type="Gene3D" id="3.30.470.50">
    <property type="match status" value="1"/>
</dbReference>
<dbReference type="STRING" id="410359.Pcal_0963"/>
<sequence>MSFTIHMAEEERTVERAHVEERGGRQILIIRWNTGKTSAGRLFGRYGVGGRPDFFRLLFGAIAGSLREKFGPQGEEIFGKIRDSEGFRRSSREMFDALKEWFFNEVAPRYGLDKGDIFMIITEVEVDLASGELKWQKDKTEFYYWVRSDKCKPAAPKGCEQLAEENARLRQEVEQLRRELAQIREKLANLLKS</sequence>
<proteinExistence type="predicted"/>
<dbReference type="eggNOG" id="arCOG05578">
    <property type="taxonomic scope" value="Archaea"/>
</dbReference>
<evidence type="ECO:0000313" key="4">
    <source>
        <dbReference type="Proteomes" id="UP000001431"/>
    </source>
</evidence>
<keyword evidence="1" id="KW-0175">Coiled coil</keyword>
<dbReference type="InterPro" id="IPR033787">
    <property type="entry name" value="ThermoDBP"/>
</dbReference>